<dbReference type="GO" id="GO:0007165">
    <property type="term" value="P:signal transduction"/>
    <property type="evidence" value="ECO:0007669"/>
    <property type="project" value="InterPro"/>
</dbReference>
<dbReference type="PRINTS" id="PR00364">
    <property type="entry name" value="DISEASERSIST"/>
</dbReference>
<dbReference type="SUPFAM" id="SSF46785">
    <property type="entry name" value="Winged helix' DNA-binding domain"/>
    <property type="match status" value="1"/>
</dbReference>
<dbReference type="Gene3D" id="3.80.10.10">
    <property type="entry name" value="Ribonuclease Inhibitor"/>
    <property type="match status" value="2"/>
</dbReference>
<dbReference type="PANTHER" id="PTHR11017">
    <property type="entry name" value="LEUCINE-RICH REPEAT-CONTAINING PROTEIN"/>
    <property type="match status" value="1"/>
</dbReference>
<dbReference type="Pfam" id="PF01582">
    <property type="entry name" value="TIR"/>
    <property type="match status" value="1"/>
</dbReference>
<feature type="domain" description="TIR" evidence="8">
    <location>
        <begin position="13"/>
        <end position="177"/>
    </location>
</feature>
<dbReference type="InterPro" id="IPR035897">
    <property type="entry name" value="Toll_tir_struct_dom_sf"/>
</dbReference>
<dbReference type="FunFam" id="3.40.50.10140:FF:000007">
    <property type="entry name" value="Disease resistance protein (TIR-NBS-LRR class)"/>
    <property type="match status" value="1"/>
</dbReference>
<dbReference type="SUPFAM" id="SSF52540">
    <property type="entry name" value="P-loop containing nucleoside triphosphate hydrolases"/>
    <property type="match status" value="1"/>
</dbReference>
<dbReference type="EMBL" id="GL348719">
    <property type="protein sequence ID" value="EFH44846.1"/>
    <property type="molecule type" value="Genomic_DNA"/>
</dbReference>
<dbReference type="InterPro" id="IPR036390">
    <property type="entry name" value="WH_DNA-bd_sf"/>
</dbReference>
<dbReference type="GO" id="GO:0061809">
    <property type="term" value="F:NAD+ nucleosidase activity, cyclic ADP-ribose generating"/>
    <property type="evidence" value="ECO:0007669"/>
    <property type="project" value="UniProtKB-EC"/>
</dbReference>
<accession>D7MIU1</accession>
<dbReference type="SMART" id="SM00382">
    <property type="entry name" value="AAA"/>
    <property type="match status" value="1"/>
</dbReference>
<dbReference type="Proteomes" id="UP000008694">
    <property type="component" value="Unassembled WGS sequence"/>
</dbReference>
<proteinExistence type="predicted"/>
<keyword evidence="4" id="KW-0378">Hydrolase</keyword>
<evidence type="ECO:0000313" key="10">
    <source>
        <dbReference type="Proteomes" id="UP000008694"/>
    </source>
</evidence>
<dbReference type="Pfam" id="PF00931">
    <property type="entry name" value="NB-ARC"/>
    <property type="match status" value="1"/>
</dbReference>
<dbReference type="HOGENOM" id="CLU_001561_0_1_1"/>
<dbReference type="InterPro" id="IPR032675">
    <property type="entry name" value="LRR_dom_sf"/>
</dbReference>
<dbReference type="InterPro" id="IPR044974">
    <property type="entry name" value="Disease_R_plants"/>
</dbReference>
<dbReference type="Gramene" id="Al_scaffold_0007_3494">
    <property type="protein sequence ID" value="Al_scaffold_0007_3494"/>
    <property type="gene ID" value="Al_scaffold_0007_3494"/>
</dbReference>
<keyword evidence="6" id="KW-0520">NAD</keyword>
<evidence type="ECO:0000256" key="6">
    <source>
        <dbReference type="ARBA" id="ARBA00023027"/>
    </source>
</evidence>
<evidence type="ECO:0000256" key="4">
    <source>
        <dbReference type="ARBA" id="ARBA00022801"/>
    </source>
</evidence>
<evidence type="ECO:0000256" key="3">
    <source>
        <dbReference type="ARBA" id="ARBA00022737"/>
    </source>
</evidence>
<keyword evidence="3" id="KW-0677">Repeat</keyword>
<evidence type="ECO:0000259" key="8">
    <source>
        <dbReference type="PROSITE" id="PS50104"/>
    </source>
</evidence>
<dbReference type="AlphaFoldDB" id="D7MIU1"/>
<gene>
    <name evidence="9" type="ORF">ARALYDRAFT_659439</name>
</gene>
<evidence type="ECO:0000256" key="5">
    <source>
        <dbReference type="ARBA" id="ARBA00022821"/>
    </source>
</evidence>
<dbReference type="SUPFAM" id="SSF52058">
    <property type="entry name" value="L domain-like"/>
    <property type="match status" value="1"/>
</dbReference>
<dbReference type="STRING" id="81972.D7MIU1"/>
<name>D7MIU1_ARALL</name>
<reference evidence="10" key="1">
    <citation type="journal article" date="2011" name="Nat. Genet.">
        <title>The Arabidopsis lyrata genome sequence and the basis of rapid genome size change.</title>
        <authorList>
            <person name="Hu T.T."/>
            <person name="Pattyn P."/>
            <person name="Bakker E.G."/>
            <person name="Cao J."/>
            <person name="Cheng J.-F."/>
            <person name="Clark R.M."/>
            <person name="Fahlgren N."/>
            <person name="Fawcett J.A."/>
            <person name="Grimwood J."/>
            <person name="Gundlach H."/>
            <person name="Haberer G."/>
            <person name="Hollister J.D."/>
            <person name="Ossowski S."/>
            <person name="Ottilar R.P."/>
            <person name="Salamov A.A."/>
            <person name="Schneeberger K."/>
            <person name="Spannagl M."/>
            <person name="Wang X."/>
            <person name="Yang L."/>
            <person name="Nasrallah M.E."/>
            <person name="Bergelson J."/>
            <person name="Carrington J.C."/>
            <person name="Gaut B.S."/>
            <person name="Schmutz J."/>
            <person name="Mayer K.F.X."/>
            <person name="Van de Peer Y."/>
            <person name="Grigoriev I.V."/>
            <person name="Nordborg M."/>
            <person name="Weigel D."/>
            <person name="Guo Y.-L."/>
        </authorList>
    </citation>
    <scope>NUCLEOTIDE SEQUENCE [LARGE SCALE GENOMIC DNA]</scope>
    <source>
        <strain evidence="10">cv. MN47</strain>
    </source>
</reference>
<sequence length="1053" mass="118624">MASSSSSSSFHIRRYHVFPSFHGEDVRRGFLSHLHYHFASKGIMTFNDQKIERGHTIGPELVRAIRESRVSIVVLSKRYASSSWCLDELLEILKCKEDDGQIVLTIFYQVDPSDVRKQRGDFGSAFEITCQGKPEEVKLRWSNALAHVATIAGEHSLHWPNETEMIQKIATDVSNKLNLTPLRDFDGMVGLEAHLTKLHSLLWLGCDDAKPKMIGIWGLAGIGKTTIARALFNRLSSSFQLNCFMDNLKGSFKSVMDVDDYYSKLSLQTQLLSKILNQEDMKTYDLGAIKEWLQDQRVLIILDDVDDLEQLEALAKELSWFGSGSRIIVTTEDNKILKAHGIQDIYHVDYPSEKEALEILCRSAFKQSSVPYGFEELANKVAAFCGKLPLALCVVGSSLHGETKYEWELQLSRIKASLDGKIETILKVGYDRLSEKDQSLFLHIACFFNNEVVLLLADKSLVHISTDGRIVMHHYLLQKLGRQIVLERQFLIEAAEIRDVLTNKTGTGSVIGISFDTSKIGKVSVSKGAFEGMCNLQFLRIYSSLFGGEGTLQIPKSMKYLPENLKLLHWEHYPRKSRLPLRFQPERLVELHMPHSNLEGGIKPLPNLKSIDLSFSSRLKEIPNLSNATNLETLTLVRCTSLTELPFSISNLHKLSKLKMRVCEKLRVIPTNINLASLEEVDMNYCSQLSSFPDISSNIKTLGVGNTKIEDVPPSVAGCWSRLDCLEIGSRSLNRLTHAPHSITWLDLSNSNIKRIPDCVISLPHLKELIVENCQKLVTIPALPPSLKSLNANECVSLERVCFYFHNPTKILTFYNCLKLDEEARRGITQQSIHDYICLPGKKIPAEFTQKATGKSITIPLATGTLSASSRFKACFLISPTMGYQGYLYISCSLRSKGGVTDYNCNSVRLSDMAPRSEHLFIFDDLFGQRYRWHKVDVTMSEIILEFSSIDKIIECGVQIMTEEAEGSSSSELDNFETEISRSQVDNYETESSRLAAAAKVEMVMETMKQKVSSSLKLKISKPVNIGFRIWVRKLGLKEKKMNTKEQNSRGVS</sequence>
<dbReference type="InterPro" id="IPR027417">
    <property type="entry name" value="P-loop_NTPase"/>
</dbReference>
<dbReference type="InterPro" id="IPR000157">
    <property type="entry name" value="TIR_dom"/>
</dbReference>
<dbReference type="Gene3D" id="3.40.50.10140">
    <property type="entry name" value="Toll/interleukin-1 receptor homology (TIR) domain"/>
    <property type="match status" value="1"/>
</dbReference>
<dbReference type="PROSITE" id="PS50104">
    <property type="entry name" value="TIR"/>
    <property type="match status" value="1"/>
</dbReference>
<dbReference type="FunFam" id="3.40.50.300:FF:001002">
    <property type="entry name" value="Disease resistance protein (TIR-NBS-LRR class)"/>
    <property type="match status" value="1"/>
</dbReference>
<dbReference type="PANTHER" id="PTHR11017:SF291">
    <property type="entry name" value="ADP-RIBOSYL CYCLASE_CYCLIC ADP-RIBOSE HYDROLASE-RELATED"/>
    <property type="match status" value="1"/>
</dbReference>
<dbReference type="InterPro" id="IPR042197">
    <property type="entry name" value="Apaf_helical"/>
</dbReference>
<dbReference type="FunFam" id="1.10.8.430:FF:000002">
    <property type="entry name" value="Disease resistance protein (TIR-NBS-LRR class)"/>
    <property type="match status" value="1"/>
</dbReference>
<dbReference type="EC" id="3.2.2.6" evidence="1"/>
<dbReference type="Gene3D" id="1.10.8.430">
    <property type="entry name" value="Helical domain of apoptotic protease-activating factors"/>
    <property type="match status" value="1"/>
</dbReference>
<keyword evidence="10" id="KW-1185">Reference proteome</keyword>
<evidence type="ECO:0000256" key="2">
    <source>
        <dbReference type="ARBA" id="ARBA00022614"/>
    </source>
</evidence>
<comment type="catalytic activity">
    <reaction evidence="7">
        <text>NAD(+) + H2O = ADP-D-ribose + nicotinamide + H(+)</text>
        <dbReference type="Rhea" id="RHEA:16301"/>
        <dbReference type="ChEBI" id="CHEBI:15377"/>
        <dbReference type="ChEBI" id="CHEBI:15378"/>
        <dbReference type="ChEBI" id="CHEBI:17154"/>
        <dbReference type="ChEBI" id="CHEBI:57540"/>
        <dbReference type="ChEBI" id="CHEBI:57967"/>
        <dbReference type="EC" id="3.2.2.6"/>
    </reaction>
    <physiologicalReaction direction="left-to-right" evidence="7">
        <dbReference type="Rhea" id="RHEA:16302"/>
    </physiologicalReaction>
</comment>
<dbReference type="SMART" id="SM00255">
    <property type="entry name" value="TIR"/>
    <property type="match status" value="1"/>
</dbReference>
<dbReference type="GO" id="GO:0006952">
    <property type="term" value="P:defense response"/>
    <property type="evidence" value="ECO:0007669"/>
    <property type="project" value="UniProtKB-KW"/>
</dbReference>
<dbReference type="GO" id="GO:0043531">
    <property type="term" value="F:ADP binding"/>
    <property type="evidence" value="ECO:0007669"/>
    <property type="project" value="InterPro"/>
</dbReference>
<dbReference type="InterPro" id="IPR002182">
    <property type="entry name" value="NB-ARC"/>
</dbReference>
<evidence type="ECO:0000256" key="1">
    <source>
        <dbReference type="ARBA" id="ARBA00011982"/>
    </source>
</evidence>
<dbReference type="SUPFAM" id="SSF52200">
    <property type="entry name" value="Toll/Interleukin receptor TIR domain"/>
    <property type="match status" value="1"/>
</dbReference>
<dbReference type="eggNOG" id="ENOG502QQ7T">
    <property type="taxonomic scope" value="Eukaryota"/>
</dbReference>
<keyword evidence="5" id="KW-0611">Plant defense</keyword>
<dbReference type="Gene3D" id="3.40.50.300">
    <property type="entry name" value="P-loop containing nucleotide triphosphate hydrolases"/>
    <property type="match status" value="1"/>
</dbReference>
<evidence type="ECO:0000313" key="9">
    <source>
        <dbReference type="EMBL" id="EFH44846.1"/>
    </source>
</evidence>
<organism evidence="10">
    <name type="scientific">Arabidopsis lyrata subsp. lyrata</name>
    <name type="common">Lyre-leaved rock-cress</name>
    <dbReference type="NCBI Taxonomy" id="81972"/>
    <lineage>
        <taxon>Eukaryota</taxon>
        <taxon>Viridiplantae</taxon>
        <taxon>Streptophyta</taxon>
        <taxon>Embryophyta</taxon>
        <taxon>Tracheophyta</taxon>
        <taxon>Spermatophyta</taxon>
        <taxon>Magnoliopsida</taxon>
        <taxon>eudicotyledons</taxon>
        <taxon>Gunneridae</taxon>
        <taxon>Pentapetalae</taxon>
        <taxon>rosids</taxon>
        <taxon>malvids</taxon>
        <taxon>Brassicales</taxon>
        <taxon>Brassicaceae</taxon>
        <taxon>Camelineae</taxon>
        <taxon>Arabidopsis</taxon>
    </lineage>
</organism>
<dbReference type="FunFam" id="3.80.10.10:FF:000386">
    <property type="entry name" value="Disease resistance protein RPS4"/>
    <property type="match status" value="1"/>
</dbReference>
<dbReference type="InterPro" id="IPR003593">
    <property type="entry name" value="AAA+_ATPase"/>
</dbReference>
<protein>
    <recommendedName>
        <fullName evidence="1">ADP-ribosyl cyclase/cyclic ADP-ribose hydrolase</fullName>
        <ecNumber evidence="1">3.2.2.6</ecNumber>
    </recommendedName>
</protein>
<keyword evidence="2" id="KW-0433">Leucine-rich repeat</keyword>
<evidence type="ECO:0000256" key="7">
    <source>
        <dbReference type="ARBA" id="ARBA00047304"/>
    </source>
</evidence>